<dbReference type="InParanoid" id="A0A194XFW7"/>
<keyword evidence="5" id="KW-1185">Reference proteome</keyword>
<dbReference type="InterPro" id="IPR056884">
    <property type="entry name" value="NPHP3-like_N"/>
</dbReference>
<evidence type="ECO:0000259" key="3">
    <source>
        <dbReference type="Pfam" id="PF25053"/>
    </source>
</evidence>
<dbReference type="Proteomes" id="UP000070700">
    <property type="component" value="Unassembled WGS sequence"/>
</dbReference>
<gene>
    <name evidence="4" type="ORF">LY89DRAFT_774610</name>
</gene>
<dbReference type="InterPro" id="IPR027417">
    <property type="entry name" value="P-loop_NTPase"/>
</dbReference>
<accession>A0A194XFW7</accession>
<dbReference type="Gene3D" id="3.40.50.300">
    <property type="entry name" value="P-loop containing nucleotide triphosphate hydrolases"/>
    <property type="match status" value="1"/>
</dbReference>
<feature type="domain" description="Nephrocystin 3-like N-terminal" evidence="2">
    <location>
        <begin position="168"/>
        <end position="338"/>
    </location>
</feature>
<sequence length="582" mass="66247">MADSHNGISEHIDERGPTYYPGQFLKQSERFDRLDAANKELVTSLVNHAASDDRGLQAQISALSTLLDRAEVVIATQEDANKRIIVDVFQRFADSSSVEESNPLLAQVRTADQEIQNLIPTETLGSLRFQSMSERFEAVDESHATTFDWIFRPFQNTVQYAEGRRWGDFGAWLESGTGLYWINGKAGSGKSTLMKYIVNHNKTSSLLRRWAENLKLCTSAFFFWNSGSKQQCSQAGLFRSLLYEILGQHPELIPTVLPAQWGARYSAKCQARQCPLESWQLSTLKMAFKTLIAQKTVPLKLCLFIDGLDEYEGDDEEIADLFGKASMSDNVKICCSSRPHQAFEDTFVTRPGLRLQDLTIPDMRKYVHDRLEKNARMQHLSEEEPEATKELIEEIGTAASGVFLWVRLVVSSLLSGLGKHDDISYLQMRLRELPPELDDLYEHMVFKVDKVYQKETAQLFQLIGTAFRDQTDDFFSWRETKQLSVLLLSFASERDATLALEAKSGFMTKEKITTRCKNMEIHLRTRCGGLLEIQYGNEDPYTTTVSPDMTVAYIHRTIKDYLELWGTREKLADRSGSQQNNP</sequence>
<organism evidence="4 5">
    <name type="scientific">Mollisia scopiformis</name>
    <name type="common">Conifer needle endophyte fungus</name>
    <name type="synonym">Phialocephala scopiformis</name>
    <dbReference type="NCBI Taxonomy" id="149040"/>
    <lineage>
        <taxon>Eukaryota</taxon>
        <taxon>Fungi</taxon>
        <taxon>Dikarya</taxon>
        <taxon>Ascomycota</taxon>
        <taxon>Pezizomycotina</taxon>
        <taxon>Leotiomycetes</taxon>
        <taxon>Helotiales</taxon>
        <taxon>Mollisiaceae</taxon>
        <taxon>Mollisia</taxon>
    </lineage>
</organism>
<name>A0A194XFW7_MOLSC</name>
<dbReference type="GeneID" id="28831697"/>
<dbReference type="Pfam" id="PF25053">
    <property type="entry name" value="DUF7791"/>
    <property type="match status" value="1"/>
</dbReference>
<dbReference type="SUPFAM" id="SSF52540">
    <property type="entry name" value="P-loop containing nucleoside triphosphate hydrolases"/>
    <property type="match status" value="1"/>
</dbReference>
<dbReference type="Pfam" id="PF24883">
    <property type="entry name" value="NPHP3_N"/>
    <property type="match status" value="1"/>
</dbReference>
<protein>
    <submittedName>
        <fullName evidence="4">Uncharacterized protein</fullName>
    </submittedName>
</protein>
<evidence type="ECO:0000313" key="4">
    <source>
        <dbReference type="EMBL" id="KUJ18667.1"/>
    </source>
</evidence>
<reference evidence="4 5" key="1">
    <citation type="submission" date="2015-10" db="EMBL/GenBank/DDBJ databases">
        <title>Full genome of DAOMC 229536 Phialocephala scopiformis, a fungal endophyte of spruce producing the potent anti-insectan compound rugulosin.</title>
        <authorList>
            <consortium name="DOE Joint Genome Institute"/>
            <person name="Walker A.K."/>
            <person name="Frasz S.L."/>
            <person name="Seifert K.A."/>
            <person name="Miller J.D."/>
            <person name="Mondo S.J."/>
            <person name="Labutti K."/>
            <person name="Lipzen A."/>
            <person name="Dockter R."/>
            <person name="Kennedy M."/>
            <person name="Grigoriev I.V."/>
            <person name="Spatafora J.W."/>
        </authorList>
    </citation>
    <scope>NUCLEOTIDE SEQUENCE [LARGE SCALE GENOMIC DNA]</scope>
    <source>
        <strain evidence="4 5">CBS 120377</strain>
    </source>
</reference>
<dbReference type="PANTHER" id="PTHR10039:SF5">
    <property type="entry name" value="NACHT DOMAIN-CONTAINING PROTEIN"/>
    <property type="match status" value="1"/>
</dbReference>
<dbReference type="PANTHER" id="PTHR10039">
    <property type="entry name" value="AMELOGENIN"/>
    <property type="match status" value="1"/>
</dbReference>
<evidence type="ECO:0000259" key="2">
    <source>
        <dbReference type="Pfam" id="PF24883"/>
    </source>
</evidence>
<evidence type="ECO:0000256" key="1">
    <source>
        <dbReference type="ARBA" id="ARBA00022737"/>
    </source>
</evidence>
<dbReference type="AlphaFoldDB" id="A0A194XFW7"/>
<proteinExistence type="predicted"/>
<evidence type="ECO:0000313" key="5">
    <source>
        <dbReference type="Proteomes" id="UP000070700"/>
    </source>
</evidence>
<dbReference type="OrthoDB" id="443402at2759"/>
<dbReference type="InterPro" id="IPR056693">
    <property type="entry name" value="DUF7791"/>
</dbReference>
<feature type="domain" description="DUF7791" evidence="3">
    <location>
        <begin position="447"/>
        <end position="574"/>
    </location>
</feature>
<keyword evidence="1" id="KW-0677">Repeat</keyword>
<dbReference type="KEGG" id="psco:LY89DRAFT_774610"/>
<dbReference type="EMBL" id="KQ947412">
    <property type="protein sequence ID" value="KUJ18667.1"/>
    <property type="molecule type" value="Genomic_DNA"/>
</dbReference>
<dbReference type="RefSeq" id="XP_018073022.1">
    <property type="nucleotide sequence ID" value="XM_018221971.1"/>
</dbReference>